<evidence type="ECO:0000256" key="2">
    <source>
        <dbReference type="ARBA" id="ARBA00022614"/>
    </source>
</evidence>
<dbReference type="Pfam" id="PF13855">
    <property type="entry name" value="LRR_8"/>
    <property type="match status" value="1"/>
</dbReference>
<evidence type="ECO:0000256" key="6">
    <source>
        <dbReference type="ARBA" id="ARBA00022840"/>
    </source>
</evidence>
<protein>
    <recommendedName>
        <fullName evidence="12">AAA+ ATPase domain-containing protein</fullName>
    </recommendedName>
</protein>
<comment type="similarity">
    <text evidence="1">Belongs to the disease resistance NB-LRR family.</text>
</comment>
<evidence type="ECO:0000259" key="7">
    <source>
        <dbReference type="Pfam" id="PF00931"/>
    </source>
</evidence>
<evidence type="ECO:0008006" key="12">
    <source>
        <dbReference type="Google" id="ProtNLM"/>
    </source>
</evidence>
<keyword evidence="11" id="KW-1185">Reference proteome</keyword>
<keyword evidence="6" id="KW-0067">ATP-binding</keyword>
<dbReference type="EMBL" id="OU503050">
    <property type="protein sequence ID" value="CAI9777624.1"/>
    <property type="molecule type" value="Genomic_DNA"/>
</dbReference>
<dbReference type="InterPro" id="IPR058922">
    <property type="entry name" value="WHD_DRP"/>
</dbReference>
<dbReference type="PROSITE" id="PS51450">
    <property type="entry name" value="LRR"/>
    <property type="match status" value="1"/>
</dbReference>
<dbReference type="InterPro" id="IPR027417">
    <property type="entry name" value="P-loop_NTPase"/>
</dbReference>
<dbReference type="SUPFAM" id="SSF52058">
    <property type="entry name" value="L domain-like"/>
    <property type="match status" value="1"/>
</dbReference>
<evidence type="ECO:0000313" key="11">
    <source>
        <dbReference type="Proteomes" id="UP000834106"/>
    </source>
</evidence>
<dbReference type="AlphaFoldDB" id="A0AAD2E549"/>
<dbReference type="PANTHER" id="PTHR33463">
    <property type="entry name" value="NB-ARC DOMAIN-CONTAINING PROTEIN-RELATED"/>
    <property type="match status" value="1"/>
</dbReference>
<name>A0AAD2E549_9LAMI</name>
<keyword evidence="5" id="KW-0611">Plant defense</keyword>
<dbReference type="GO" id="GO:0005524">
    <property type="term" value="F:ATP binding"/>
    <property type="evidence" value="ECO:0007669"/>
    <property type="project" value="UniProtKB-KW"/>
</dbReference>
<dbReference type="Gene3D" id="3.40.50.300">
    <property type="entry name" value="P-loop containing nucleotide triphosphate hydrolases"/>
    <property type="match status" value="1"/>
</dbReference>
<evidence type="ECO:0000256" key="5">
    <source>
        <dbReference type="ARBA" id="ARBA00022821"/>
    </source>
</evidence>
<dbReference type="Pfam" id="PF00931">
    <property type="entry name" value="NB-ARC"/>
    <property type="match status" value="1"/>
</dbReference>
<dbReference type="GO" id="GO:0051607">
    <property type="term" value="P:defense response to virus"/>
    <property type="evidence" value="ECO:0007669"/>
    <property type="project" value="UniProtKB-ARBA"/>
</dbReference>
<dbReference type="Proteomes" id="UP000834106">
    <property type="component" value="Chromosome 15"/>
</dbReference>
<evidence type="ECO:0000256" key="4">
    <source>
        <dbReference type="ARBA" id="ARBA00022741"/>
    </source>
</evidence>
<dbReference type="Gene3D" id="3.80.10.10">
    <property type="entry name" value="Ribonuclease Inhibitor"/>
    <property type="match status" value="2"/>
</dbReference>
<dbReference type="Pfam" id="PF23247">
    <property type="entry name" value="LRR_RPS2"/>
    <property type="match status" value="1"/>
</dbReference>
<sequence>MESSLDTDGIMLPQDIENLFFKASGLRGCLLDECPIPNSVRECKIFEEDKIECIMRLGEEFSGVPFQSLETLLLRELPNLIGLFKWEAVVHLPPGTFTCLKELCIERCGKIKKLFPQSHMDKLLEIVAGIFPGFVALLCRNLEENTLSLQRKIRSLESRKDDVHENLQNAACHSGKKRKREVEGWMTDVENIIKDFETLEQGVQQSSRFYHVFKRQKLAEQLERMTEQVTGLFAQGEFPSGHFLEVDESIDRLSLIPQLTGQAFQQNVDDIWTSLMDVNVVSIGIYGMGGVGKTTLARHVHDKLLKESTFSGHVYWVTVSHEFSISKLQSDIAELLNLNITCENDEGRRAAKLFREFQKTERFVLILDDVWKRIDVEKIGIPSKRDGCKLVITSRSEEVCRSMCCKKIIKVNTLSEQEALNLFLKTLDRDEQSVEVEEICKKMVNRCDGLPLALITLAGSMRSVIDIHEWRDALEGLKESCLGRADMEDEVLPILLYSYHRLRDTRLQNCFLYCSLYPEDSYFSRDGLIGHYISEELIERRSSRQAEIDQGHAILNQLVRACLLESDSRMRLKMHDLIREMAIRLTKEKPRYMVKAGLHLKELPEEQEWTEDLDKVSLMRNSIEEISPGTSPKCPSLSTLILSSNPLRSIPDCFFTHMCGLRTLNLNGTDIESLPNSISDLEKLNALLLDGCRKLKSVPSLEKLKVLKHLDLSRTHLEEIPRGMESLTNLKRLSLLNSTFNMIPGTLYRLTHLQQLELPYYFEVPIEEVKALKQLEVLRCRLNSVRDLHDLNRLINSRQSDKQFLSYNIKLSSLEFKDPLPFNFSIGKYLIFGEKSLMEYSLDADGIMLPQDIENLFFIASGLRGCLLDECPIPNSVRECKIYEEDKIQCIMRLEEEFSWVPFQSLESLVLRDLPNLIGLFKWEAVVPLPPGTFSCLKELTIYGCGKIKKLFPQSLVHNFHNLRSLIVMNCEQMEEIIEEADITLPMLKGLLLHNLSQLKSICKGKMIWNNIETICLGGIKNIKELPLYLPFLNRQLSPPPRLRTIKIDERDKEWWESLEWPHHNANNVLQRLVQYRPSESFGFLPGTSHLMSRFHKLSNF</sequence>
<dbReference type="InterPro" id="IPR057135">
    <property type="entry name" value="At4g27190-like_LRR"/>
</dbReference>
<dbReference type="FunFam" id="1.10.10.10:FF:000322">
    <property type="entry name" value="Probable disease resistance protein At1g63360"/>
    <property type="match status" value="1"/>
</dbReference>
<dbReference type="PANTHER" id="PTHR33463:SF187">
    <property type="entry name" value="AND NB-ARC DOMAIN DISEASE RESISTANCE PROTEIN, PUTATIVE-RELATED"/>
    <property type="match status" value="1"/>
</dbReference>
<keyword evidence="3" id="KW-0677">Repeat</keyword>
<gene>
    <name evidence="10" type="ORF">FPE_LOCUS25054</name>
</gene>
<dbReference type="InterPro" id="IPR050905">
    <property type="entry name" value="Plant_NBS-LRR"/>
</dbReference>
<keyword evidence="4" id="KW-0547">Nucleotide-binding</keyword>
<dbReference type="GO" id="GO:0043531">
    <property type="term" value="F:ADP binding"/>
    <property type="evidence" value="ECO:0007669"/>
    <property type="project" value="InterPro"/>
</dbReference>
<feature type="domain" description="NB-ARC" evidence="7">
    <location>
        <begin position="265"/>
        <end position="425"/>
    </location>
</feature>
<dbReference type="Gene3D" id="1.10.10.10">
    <property type="entry name" value="Winged helix-like DNA-binding domain superfamily/Winged helix DNA-binding domain"/>
    <property type="match status" value="1"/>
</dbReference>
<dbReference type="InterPro" id="IPR042197">
    <property type="entry name" value="Apaf_helical"/>
</dbReference>
<dbReference type="SMART" id="SM00369">
    <property type="entry name" value="LRR_TYP"/>
    <property type="match status" value="3"/>
</dbReference>
<dbReference type="InterPro" id="IPR036388">
    <property type="entry name" value="WH-like_DNA-bd_sf"/>
</dbReference>
<feature type="domain" description="Disease resistance protein winged helix" evidence="9">
    <location>
        <begin position="516"/>
        <end position="582"/>
    </location>
</feature>
<dbReference type="InterPro" id="IPR001611">
    <property type="entry name" value="Leu-rich_rpt"/>
</dbReference>
<evidence type="ECO:0000259" key="8">
    <source>
        <dbReference type="Pfam" id="PF23247"/>
    </source>
</evidence>
<feature type="domain" description="Disease resistance protein At4g27190-like leucine-rich repeats" evidence="8">
    <location>
        <begin position="923"/>
        <end position="1005"/>
    </location>
</feature>
<evidence type="ECO:0000313" key="10">
    <source>
        <dbReference type="EMBL" id="CAI9777624.1"/>
    </source>
</evidence>
<dbReference type="PRINTS" id="PR00364">
    <property type="entry name" value="DISEASERSIST"/>
</dbReference>
<evidence type="ECO:0000256" key="1">
    <source>
        <dbReference type="ARBA" id="ARBA00008894"/>
    </source>
</evidence>
<dbReference type="Gene3D" id="1.10.8.430">
    <property type="entry name" value="Helical domain of apoptotic protease-activating factors"/>
    <property type="match status" value="1"/>
</dbReference>
<organism evidence="10 11">
    <name type="scientific">Fraxinus pennsylvanica</name>
    <dbReference type="NCBI Taxonomy" id="56036"/>
    <lineage>
        <taxon>Eukaryota</taxon>
        <taxon>Viridiplantae</taxon>
        <taxon>Streptophyta</taxon>
        <taxon>Embryophyta</taxon>
        <taxon>Tracheophyta</taxon>
        <taxon>Spermatophyta</taxon>
        <taxon>Magnoliopsida</taxon>
        <taxon>eudicotyledons</taxon>
        <taxon>Gunneridae</taxon>
        <taxon>Pentapetalae</taxon>
        <taxon>asterids</taxon>
        <taxon>lamiids</taxon>
        <taxon>Lamiales</taxon>
        <taxon>Oleaceae</taxon>
        <taxon>Oleeae</taxon>
        <taxon>Fraxinus</taxon>
    </lineage>
</organism>
<accession>A0AAD2E549</accession>
<proteinExistence type="inferred from homology"/>
<evidence type="ECO:0000256" key="3">
    <source>
        <dbReference type="ARBA" id="ARBA00022737"/>
    </source>
</evidence>
<dbReference type="InterPro" id="IPR002182">
    <property type="entry name" value="NB-ARC"/>
</dbReference>
<dbReference type="FunFam" id="3.40.50.300:FF:001091">
    <property type="entry name" value="Probable disease resistance protein At1g61300"/>
    <property type="match status" value="1"/>
</dbReference>
<dbReference type="InterPro" id="IPR003591">
    <property type="entry name" value="Leu-rich_rpt_typical-subtyp"/>
</dbReference>
<evidence type="ECO:0000259" key="9">
    <source>
        <dbReference type="Pfam" id="PF23559"/>
    </source>
</evidence>
<keyword evidence="2" id="KW-0433">Leucine-rich repeat</keyword>
<dbReference type="Pfam" id="PF23559">
    <property type="entry name" value="WHD_DRP"/>
    <property type="match status" value="1"/>
</dbReference>
<dbReference type="SUPFAM" id="SSF52540">
    <property type="entry name" value="P-loop containing nucleoside triphosphate hydrolases"/>
    <property type="match status" value="1"/>
</dbReference>
<dbReference type="InterPro" id="IPR032675">
    <property type="entry name" value="LRR_dom_sf"/>
</dbReference>
<reference evidence="10" key="1">
    <citation type="submission" date="2023-05" db="EMBL/GenBank/DDBJ databases">
        <authorList>
            <person name="Huff M."/>
        </authorList>
    </citation>
    <scope>NUCLEOTIDE SEQUENCE</scope>
</reference>